<evidence type="ECO:0000259" key="1">
    <source>
        <dbReference type="Pfam" id="PF13577"/>
    </source>
</evidence>
<dbReference type="SUPFAM" id="SSF54427">
    <property type="entry name" value="NTF2-like"/>
    <property type="match status" value="1"/>
</dbReference>
<dbReference type="Gene3D" id="3.10.450.50">
    <property type="match status" value="1"/>
</dbReference>
<accession>A0A1M7PJH2</accession>
<dbReference type="OrthoDB" id="7605094at2"/>
<dbReference type="RefSeq" id="WP_073256350.1">
    <property type="nucleotide sequence ID" value="NZ_FRCS01000003.1"/>
</dbReference>
<dbReference type="CDD" id="cd00531">
    <property type="entry name" value="NTF2_like"/>
    <property type="match status" value="1"/>
</dbReference>
<evidence type="ECO:0000313" key="3">
    <source>
        <dbReference type="Proteomes" id="UP000184440"/>
    </source>
</evidence>
<dbReference type="EMBL" id="FRCS01000003">
    <property type="protein sequence ID" value="SHN17149.1"/>
    <property type="molecule type" value="Genomic_DNA"/>
</dbReference>
<name>A0A1M7PJH2_9ACTN</name>
<dbReference type="Proteomes" id="UP000184440">
    <property type="component" value="Unassembled WGS sequence"/>
</dbReference>
<dbReference type="STRING" id="134849.SAMN05443668_103410"/>
<dbReference type="InterPro" id="IPR037401">
    <property type="entry name" value="SnoaL-like"/>
</dbReference>
<organism evidence="2 3">
    <name type="scientific">Cryptosporangium aurantiacum</name>
    <dbReference type="NCBI Taxonomy" id="134849"/>
    <lineage>
        <taxon>Bacteria</taxon>
        <taxon>Bacillati</taxon>
        <taxon>Actinomycetota</taxon>
        <taxon>Actinomycetes</taxon>
        <taxon>Cryptosporangiales</taxon>
        <taxon>Cryptosporangiaceae</taxon>
        <taxon>Cryptosporangium</taxon>
    </lineage>
</organism>
<dbReference type="AlphaFoldDB" id="A0A1M7PJH2"/>
<evidence type="ECO:0000313" key="2">
    <source>
        <dbReference type="EMBL" id="SHN17149.1"/>
    </source>
</evidence>
<sequence length="147" mass="16338">MTAEPASLAAREAVRDTLAAYTHAGDRYRLDDLAALFTEDGVLEIRGREPARGRAAIVAALTAPGGESRTTRFFVRHFVTNVWFEELTVDVARVASYFAVLTPSGLDHWGRYRDELVPVGDRWLFRHRRVTVDAAAPDSSVPAELLR</sequence>
<gene>
    <name evidence="2" type="ORF">SAMN05443668_103410</name>
</gene>
<reference evidence="2 3" key="1">
    <citation type="submission" date="2016-11" db="EMBL/GenBank/DDBJ databases">
        <authorList>
            <person name="Jaros S."/>
            <person name="Januszkiewicz K."/>
            <person name="Wedrychowicz H."/>
        </authorList>
    </citation>
    <scope>NUCLEOTIDE SEQUENCE [LARGE SCALE GENOMIC DNA]</scope>
    <source>
        <strain evidence="2 3">DSM 46144</strain>
    </source>
</reference>
<protein>
    <submittedName>
        <fullName evidence="2">SnoaL-like domain-containing protein</fullName>
    </submittedName>
</protein>
<proteinExistence type="predicted"/>
<dbReference type="Pfam" id="PF13577">
    <property type="entry name" value="SnoaL_4"/>
    <property type="match status" value="1"/>
</dbReference>
<dbReference type="InterPro" id="IPR032710">
    <property type="entry name" value="NTF2-like_dom_sf"/>
</dbReference>
<feature type="domain" description="SnoaL-like" evidence="1">
    <location>
        <begin position="7"/>
        <end position="129"/>
    </location>
</feature>
<keyword evidence="3" id="KW-1185">Reference proteome</keyword>